<dbReference type="PANTHER" id="PTHR37089">
    <property type="entry name" value="PROTEIN U-RELATED"/>
    <property type="match status" value="1"/>
</dbReference>
<accession>A0A062UFH0</accession>
<dbReference type="Pfam" id="PF05229">
    <property type="entry name" value="SCPU"/>
    <property type="match status" value="1"/>
</dbReference>
<dbReference type="InterPro" id="IPR007893">
    <property type="entry name" value="Spore_coat_U/FanG"/>
</dbReference>
<feature type="chain" id="PRO_5001619264" description="Spore coat protein U/FanG domain-containing protein" evidence="1">
    <location>
        <begin position="22"/>
        <end position="160"/>
    </location>
</feature>
<feature type="signal peptide" evidence="1">
    <location>
        <begin position="1"/>
        <end position="21"/>
    </location>
</feature>
<dbReference type="Proteomes" id="UP000027037">
    <property type="component" value="Unassembled WGS sequence"/>
</dbReference>
<evidence type="ECO:0000259" key="2">
    <source>
        <dbReference type="Pfam" id="PF05229"/>
    </source>
</evidence>
<sequence>MKRLFSLALALWLAHAPPSEAQLGTGATCSVSASPMQFISYNAFLDLPSDTVSTVTVTCYGLLNVNIPYQLRLSSGQSGDINARHMTSSGSSDQLSYQIYTNLLRTNVWGNGTQGSQINGTMLVQLIATSSLHTVYGRVPAGQVVQSGTYDDSLLVTVVF</sequence>
<protein>
    <recommendedName>
        <fullName evidence="2">Spore coat protein U/FanG domain-containing protein</fullName>
    </recommendedName>
</protein>
<dbReference type="PANTHER" id="PTHR37089:SF3">
    <property type="entry name" value="EXPORTED PROTEIN"/>
    <property type="match status" value="1"/>
</dbReference>
<comment type="caution">
    <text evidence="3">The sequence shown here is derived from an EMBL/GenBank/DDBJ whole genome shotgun (WGS) entry which is preliminary data.</text>
</comment>
<name>A0A062UFH0_9PROT</name>
<proteinExistence type="predicted"/>
<dbReference type="AlphaFoldDB" id="A0A062UFH0"/>
<feature type="domain" description="Spore coat protein U/FanG" evidence="2">
    <location>
        <begin position="24"/>
        <end position="157"/>
    </location>
</feature>
<evidence type="ECO:0000256" key="1">
    <source>
        <dbReference type="SAM" id="SignalP"/>
    </source>
</evidence>
<dbReference type="InterPro" id="IPR053167">
    <property type="entry name" value="Spore_coat_component"/>
</dbReference>
<evidence type="ECO:0000313" key="3">
    <source>
        <dbReference type="EMBL" id="KCZ55334.1"/>
    </source>
</evidence>
<keyword evidence="1" id="KW-0732">Signal</keyword>
<organism evidence="3 4">
    <name type="scientific">Hyphomonas beringensis</name>
    <dbReference type="NCBI Taxonomy" id="1280946"/>
    <lineage>
        <taxon>Bacteria</taxon>
        <taxon>Pseudomonadati</taxon>
        <taxon>Pseudomonadota</taxon>
        <taxon>Alphaproteobacteria</taxon>
        <taxon>Hyphomonadales</taxon>
        <taxon>Hyphomonadaceae</taxon>
        <taxon>Hyphomonas</taxon>
    </lineage>
</organism>
<gene>
    <name evidence="3" type="ORF">HY29_12420</name>
</gene>
<keyword evidence="4" id="KW-1185">Reference proteome</keyword>
<evidence type="ECO:0000313" key="4">
    <source>
        <dbReference type="Proteomes" id="UP000027037"/>
    </source>
</evidence>
<dbReference type="EMBL" id="AWFF01000031">
    <property type="protein sequence ID" value="KCZ55334.1"/>
    <property type="molecule type" value="Genomic_DNA"/>
</dbReference>
<dbReference type="PATRIC" id="fig|1280946.3.peg.1274"/>
<dbReference type="STRING" id="1280946.HY29_12420"/>
<dbReference type="eggNOG" id="COG5430">
    <property type="taxonomic scope" value="Bacteria"/>
</dbReference>
<dbReference type="SMART" id="SM00972">
    <property type="entry name" value="SCPU"/>
    <property type="match status" value="1"/>
</dbReference>
<reference evidence="3 4" key="1">
    <citation type="journal article" date="2014" name="Antonie Van Leeuwenhoek">
        <title>Hyphomonas beringensis sp. nov. and Hyphomonas chukchiensis sp. nov., isolated from surface seawater of the Bering Sea and Chukchi Sea.</title>
        <authorList>
            <person name="Li C."/>
            <person name="Lai Q."/>
            <person name="Li G."/>
            <person name="Dong C."/>
            <person name="Wang J."/>
            <person name="Liao Y."/>
            <person name="Shao Z."/>
        </authorList>
    </citation>
    <scope>NUCLEOTIDE SEQUENCE [LARGE SCALE GENOMIC DNA]</scope>
    <source>
        <strain evidence="3 4">25B14_1</strain>
    </source>
</reference>